<accession>A0A8H4W0Q6</accession>
<evidence type="ECO:0000313" key="4">
    <source>
        <dbReference type="Proteomes" id="UP000566819"/>
    </source>
</evidence>
<keyword evidence="4" id="KW-1185">Reference proteome</keyword>
<dbReference type="Gene3D" id="3.30.300.30">
    <property type="match status" value="1"/>
</dbReference>
<dbReference type="Pfam" id="PF00501">
    <property type="entry name" value="AMP-binding"/>
    <property type="match status" value="1"/>
</dbReference>
<dbReference type="InterPro" id="IPR000873">
    <property type="entry name" value="AMP-dep_synth/lig_dom"/>
</dbReference>
<dbReference type="InterPro" id="IPR051750">
    <property type="entry name" value="Trans-sulfuration_enzymes"/>
</dbReference>
<proteinExistence type="predicted"/>
<dbReference type="OrthoDB" id="6614653at2759"/>
<dbReference type="GO" id="GO:0003962">
    <property type="term" value="F:cystathionine gamma-synthase activity"/>
    <property type="evidence" value="ECO:0007669"/>
    <property type="project" value="TreeGrafter"/>
</dbReference>
<comment type="caution">
    <text evidence="3">The sequence shown here is derived from an EMBL/GenBank/DDBJ whole genome shotgun (WGS) entry which is preliminary data.</text>
</comment>
<dbReference type="InterPro" id="IPR025110">
    <property type="entry name" value="AMP-bd_C"/>
</dbReference>
<dbReference type="Pfam" id="PF13193">
    <property type="entry name" value="AMP-binding_C"/>
    <property type="match status" value="1"/>
</dbReference>
<dbReference type="EMBL" id="JAAMPI010000692">
    <property type="protein sequence ID" value="KAF4629322.1"/>
    <property type="molecule type" value="Genomic_DNA"/>
</dbReference>
<dbReference type="InterPro" id="IPR015424">
    <property type="entry name" value="PyrdxlP-dep_Trfase"/>
</dbReference>
<evidence type="ECO:0008006" key="5">
    <source>
        <dbReference type="Google" id="ProtNLM"/>
    </source>
</evidence>
<dbReference type="InterPro" id="IPR045851">
    <property type="entry name" value="AMP-bd_C_sf"/>
</dbReference>
<evidence type="ECO:0000259" key="1">
    <source>
        <dbReference type="Pfam" id="PF00501"/>
    </source>
</evidence>
<protein>
    <recommendedName>
        <fullName evidence="5">AMP-dependent synthetase/ligase domain-containing protein</fullName>
    </recommendedName>
</protein>
<dbReference type="InterPro" id="IPR042099">
    <property type="entry name" value="ANL_N_sf"/>
</dbReference>
<dbReference type="AlphaFoldDB" id="A0A8H4W0Q6"/>
<organism evidence="3 4">
    <name type="scientific">Cudoniella acicularis</name>
    <dbReference type="NCBI Taxonomy" id="354080"/>
    <lineage>
        <taxon>Eukaryota</taxon>
        <taxon>Fungi</taxon>
        <taxon>Dikarya</taxon>
        <taxon>Ascomycota</taxon>
        <taxon>Pezizomycotina</taxon>
        <taxon>Leotiomycetes</taxon>
        <taxon>Helotiales</taxon>
        <taxon>Tricladiaceae</taxon>
        <taxon>Cudoniella</taxon>
    </lineage>
</organism>
<name>A0A8H4W0Q6_9HELO</name>
<dbReference type="SUPFAM" id="SSF56801">
    <property type="entry name" value="Acetyl-CoA synthetase-like"/>
    <property type="match status" value="1"/>
</dbReference>
<dbReference type="SUPFAM" id="SSF53383">
    <property type="entry name" value="PLP-dependent transferases"/>
    <property type="match status" value="1"/>
</dbReference>
<evidence type="ECO:0000259" key="2">
    <source>
        <dbReference type="Pfam" id="PF13193"/>
    </source>
</evidence>
<dbReference type="PANTHER" id="PTHR42699:SF1">
    <property type="entry name" value="CYSTATHIONINE GAMMA-SYNTHASE-RELATED"/>
    <property type="match status" value="1"/>
</dbReference>
<dbReference type="Proteomes" id="UP000566819">
    <property type="component" value="Unassembled WGS sequence"/>
</dbReference>
<dbReference type="Gene3D" id="3.40.50.12780">
    <property type="entry name" value="N-terminal domain of ligase-like"/>
    <property type="match status" value="1"/>
</dbReference>
<reference evidence="3 4" key="1">
    <citation type="submission" date="2020-03" db="EMBL/GenBank/DDBJ databases">
        <title>Draft Genome Sequence of Cudoniella acicularis.</title>
        <authorList>
            <person name="Buettner E."/>
            <person name="Kellner H."/>
        </authorList>
    </citation>
    <scope>NUCLEOTIDE SEQUENCE [LARGE SCALE GENOMIC DNA]</scope>
    <source>
        <strain evidence="3 4">DSM 108380</strain>
    </source>
</reference>
<gene>
    <name evidence="3" type="ORF">G7Y89_g8823</name>
</gene>
<feature type="domain" description="AMP-dependent synthetase/ligase" evidence="1">
    <location>
        <begin position="241"/>
        <end position="541"/>
    </location>
</feature>
<feature type="domain" description="AMP-binding enzyme C-terminal" evidence="2">
    <location>
        <begin position="556"/>
        <end position="637"/>
    </location>
</feature>
<dbReference type="PANTHER" id="PTHR42699">
    <property type="match status" value="1"/>
</dbReference>
<sequence length="687" mass="76384">MGRQSAFGKLGETIPSNDIHAISVSLPTWNSTIGWGARNPAILDRMRTGYPNFFIHRLIDELAEKIVTRIGYKVHEDSTPTNRGSSPELKWNLGQDVFLYHTDSSPHTPTLRHLLTTTHIDSYFPLDASIMELYTRDFVPRVTIASKNASLVVDFLHKNGSNCVQQIYYPKGSPSQNIYDKYREEDGGYGYLLSVVSKEPRQAVAFFDALDVAKGPSLGTNFTLSCPYTCDARLKLAERGVDTMVLVFATSQYEQAVTFMVLYAIGATFIPMSSKILASEAEYFAKLYGATASISSGKDREVAAALEKSLGIPAIVPSFSLPASLSPISEFYLDPNDTFDLEKGLAIFSTSGTTGLPKGVVHTRRSLHGIARKDFGTPPYQAGNTTLFVRNSLWVYGIMIFTNCLHTKTKMEFCETVFTPEFFWERIKQGGIGLFCSVPSELQALMEYYDVNLRNLPMKLREQYDIGVSRCRNIVPAGGYISEGVARFWADVRGGVPLIVLYGSTESGIVSRTTFADGERLPLFCAGELRPNSEINLADGEEVIRAHSRRVFTYVVENALLSLPQIKEALVLGVPDDADGQERVAALILLHSHASNLSLGTLQKQLVREQNLPLFRLPTVIRFLKEDESIPKSTSGKPKKKEAKELYFDLELDEMRKDSRWEVGGLPRLEEDGDAQVAFAAWAMDYV</sequence>
<evidence type="ECO:0000313" key="3">
    <source>
        <dbReference type="EMBL" id="KAF4629322.1"/>
    </source>
</evidence>
<dbReference type="GO" id="GO:0019346">
    <property type="term" value="P:transsulfuration"/>
    <property type="evidence" value="ECO:0007669"/>
    <property type="project" value="TreeGrafter"/>
</dbReference>